<feature type="chain" id="PRO_5039545104" evidence="1">
    <location>
        <begin position="22"/>
        <end position="303"/>
    </location>
</feature>
<dbReference type="GO" id="GO:0043190">
    <property type="term" value="C:ATP-binding cassette (ABC) transporter complex"/>
    <property type="evidence" value="ECO:0007669"/>
    <property type="project" value="InterPro"/>
</dbReference>
<proteinExistence type="predicted"/>
<accession>A0A1R4KJT2</accession>
<dbReference type="SUPFAM" id="SSF53850">
    <property type="entry name" value="Periplasmic binding protein-like II"/>
    <property type="match status" value="1"/>
</dbReference>
<protein>
    <submittedName>
        <fullName evidence="3">L-proline glycine betaine binding ABC transporter protein ProX (TC 3.A.1.12.1)</fullName>
    </submittedName>
</protein>
<dbReference type="AlphaFoldDB" id="A0A1R4KJT2"/>
<dbReference type="GO" id="GO:0022857">
    <property type="term" value="F:transmembrane transporter activity"/>
    <property type="evidence" value="ECO:0007669"/>
    <property type="project" value="InterPro"/>
</dbReference>
<dbReference type="STRING" id="1255658.FM114_14995"/>
<dbReference type="PROSITE" id="PS51257">
    <property type="entry name" value="PROKAR_LIPOPROTEIN"/>
    <property type="match status" value="1"/>
</dbReference>
<dbReference type="RefSeq" id="WP_245995643.1">
    <property type="nucleotide sequence ID" value="NZ_FUKQ01000058.1"/>
</dbReference>
<dbReference type="CDD" id="cd13606">
    <property type="entry name" value="PBP2_ProX_like"/>
    <property type="match status" value="1"/>
</dbReference>
<name>A0A1R4KJT2_9ACTN</name>
<keyword evidence="1" id="KW-0732">Signal</keyword>
<dbReference type="InterPro" id="IPR007210">
    <property type="entry name" value="ABC_Gly_betaine_transp_sub-bd"/>
</dbReference>
<reference evidence="3 4" key="1">
    <citation type="submission" date="2017-02" db="EMBL/GenBank/DDBJ databases">
        <authorList>
            <person name="Peterson S.W."/>
        </authorList>
    </citation>
    <scope>NUCLEOTIDE SEQUENCE [LARGE SCALE GENOMIC DNA]</scope>
    <source>
        <strain evidence="3 4">LSP_Lj1</strain>
    </source>
</reference>
<evidence type="ECO:0000313" key="4">
    <source>
        <dbReference type="Proteomes" id="UP000188342"/>
    </source>
</evidence>
<dbReference type="Pfam" id="PF04069">
    <property type="entry name" value="OpuAC"/>
    <property type="match status" value="1"/>
</dbReference>
<dbReference type="Gene3D" id="3.40.190.10">
    <property type="entry name" value="Periplasmic binding protein-like II"/>
    <property type="match status" value="1"/>
</dbReference>
<evidence type="ECO:0000313" key="3">
    <source>
        <dbReference type="EMBL" id="SJN44343.1"/>
    </source>
</evidence>
<dbReference type="EMBL" id="FUKQ01000058">
    <property type="protein sequence ID" value="SJN44343.1"/>
    <property type="molecule type" value="Genomic_DNA"/>
</dbReference>
<feature type="domain" description="ABC-type glycine betaine transport system substrate-binding" evidence="2">
    <location>
        <begin position="37"/>
        <end position="296"/>
    </location>
</feature>
<gene>
    <name evidence="3" type="ORF">FM114_14995</name>
</gene>
<evidence type="ECO:0000256" key="1">
    <source>
        <dbReference type="SAM" id="SignalP"/>
    </source>
</evidence>
<feature type="signal peptide" evidence="1">
    <location>
        <begin position="1"/>
        <end position="21"/>
    </location>
</feature>
<dbReference type="Gene3D" id="3.40.190.120">
    <property type="entry name" value="Osmoprotection protein (prox), domain 2"/>
    <property type="match status" value="1"/>
</dbReference>
<evidence type="ECO:0000259" key="2">
    <source>
        <dbReference type="Pfam" id="PF04069"/>
    </source>
</evidence>
<dbReference type="Proteomes" id="UP000188342">
    <property type="component" value="Unassembled WGS sequence"/>
</dbReference>
<sequence length="303" mass="32347">MTRRILALMMGLVLLTGCASSDPLGTSAAGDAGPASKQLVVGSQQYYSNEIIAELFAQALESRGWTIERSYQIGQREVYLPELQAGRIDLMPEYVGNLLQYYDKQATAKATGEITEALREKLPAGLMVLEPAEASDQDSYNVTRTTAEKYGLSSLADLSKVGAVKVAGNSELTKRPYGPAGLKSAYDVDATVLPVEDSGGPLTVKALTDGKVQVADIYSADPSIKAKDLVTLDDPKNLVLPQNVVPVASSRVGADAASVISLVTYRLSTDELIELNRLSVEKQQSSAVIAKQWLAKQGIVPAR</sequence>
<organism evidence="3 4">
    <name type="scientific">Luteococcus japonicus LSP_Lj1</name>
    <dbReference type="NCBI Taxonomy" id="1255658"/>
    <lineage>
        <taxon>Bacteria</taxon>
        <taxon>Bacillati</taxon>
        <taxon>Actinomycetota</taxon>
        <taxon>Actinomycetes</taxon>
        <taxon>Propionibacteriales</taxon>
        <taxon>Propionibacteriaceae</taxon>
        <taxon>Luteococcus</taxon>
    </lineage>
</organism>
<keyword evidence="4" id="KW-1185">Reference proteome</keyword>